<accession>A0A069AGM5</accession>
<evidence type="ECO:0000313" key="2">
    <source>
        <dbReference type="EMBL" id="CDS87331.1"/>
    </source>
</evidence>
<gene>
    <name evidence="2" type="ORF">BN1096_610142</name>
    <name evidence="1" type="ORF">BN1097_610091</name>
</gene>
<dbReference type="AlphaFoldDB" id="A0A069AGM5"/>
<evidence type="ECO:0000313" key="1">
    <source>
        <dbReference type="EMBL" id="CDS87014.1"/>
    </source>
</evidence>
<organism evidence="2">
    <name type="scientific">Clostridioides difficile</name>
    <name type="common">Peptoclostridium difficile</name>
    <dbReference type="NCBI Taxonomy" id="1496"/>
    <lineage>
        <taxon>Bacteria</taxon>
        <taxon>Bacillati</taxon>
        <taxon>Bacillota</taxon>
        <taxon>Clostridia</taxon>
        <taxon>Peptostreptococcales</taxon>
        <taxon>Peptostreptococcaceae</taxon>
        <taxon>Clostridioides</taxon>
    </lineage>
</organism>
<reference evidence="2" key="1">
    <citation type="submission" date="2014-07" db="EMBL/GenBank/DDBJ databases">
        <authorList>
            <person name="Monot Marc"/>
        </authorList>
    </citation>
    <scope>NUCLEOTIDE SEQUENCE</scope>
    <source>
        <strain evidence="1">7032994</strain>
    </source>
</reference>
<sequence>MGITFDFSKLQQKLNSMERKAGKELVDNAIDAGGRVLVEGMKEEVRANVYDTGELYNSIGMGRKKGSGTKRSIEIGSQSNDRDVVARNFYNEYGTLRVVGKKHNKRSFNKNKKKANEAIKKSIISDLK</sequence>
<protein>
    <submittedName>
        <fullName evidence="2">Putative Phage protein, HK97 gp10 family</fullName>
    </submittedName>
</protein>
<name>A0A069AGM5_CLODI</name>
<proteinExistence type="predicted"/>
<dbReference type="RefSeq" id="WP_021390167.1">
    <property type="nucleotide sequence ID" value="NZ_BBYB01000195.1"/>
</dbReference>
<dbReference type="InterPro" id="IPR010064">
    <property type="entry name" value="HK97-gp10_tail"/>
</dbReference>
<dbReference type="EMBL" id="LK932515">
    <property type="protein sequence ID" value="CDS87331.1"/>
    <property type="molecule type" value="Genomic_DNA"/>
</dbReference>
<dbReference type="EMBL" id="LK932400">
    <property type="protein sequence ID" value="CDS87014.1"/>
    <property type="molecule type" value="Genomic_DNA"/>
</dbReference>
<dbReference type="Pfam" id="PF04883">
    <property type="entry name" value="HK97-gp10_like"/>
    <property type="match status" value="1"/>
</dbReference>